<dbReference type="GO" id="GO:0007165">
    <property type="term" value="P:signal transduction"/>
    <property type="evidence" value="ECO:0007669"/>
    <property type="project" value="InterPro"/>
</dbReference>
<dbReference type="EMBL" id="PITK01000673">
    <property type="protein sequence ID" value="TBU12675.1"/>
    <property type="molecule type" value="Genomic_DNA"/>
</dbReference>
<sequence>MIGKIKIQDALNNSAYSDDSLNKTLPFQSDELIRLFNSLEKGSMMNKKLLPVHRHLKNQMITKTDVSDKLAVICTKIDALANFKILFCEFDLKYFVRSKNSINKCTSIVKMENIRVINQKNVLKKYCKTSLRALEYKETIQYFYDKLEYNQRKKISSYCRFKLLEKPKKRCDCFLEMLKNIFSLGKNSKIDQKIPINPFIYEIGEHLLANGVETEGIFRISGKASAYRTVPNVLKNNKRYNLNDFSIHDNASIFKAYIREILNGLIPEYICGELIATIKGFPSHKSLYNLVFYSRFCFDEDVRKLIIFLKKMFITIEKHSKYNRMTFENLVKIFTPSLFPNYKHFDITTINTQIERRKKVDRENIKNEEIKAVNNSEISLKETKTCDIDVVTISETLPPQPTTHNNTHSPSSNTFRVTPVCLLDSNSPNTMENLNAPAIPEGNRLMVLHSILDSVTARMPRNVWSAILRYYNGKFGQTVDIDRRRIATCLAEQCSLTDTTLYMNLREKFLCKIKELSEKEIGDVVVRTRKLQSELVDSKVLELINRITGEYAEFHVPKNVKEKIESKISKLYFSKDLIEKARKQEKHSTSETESLKKNLREFNLDLSKINDLSEALVKKNKALNVYENNFTMYEIGSKFQKKNRMFELFRGRFYRGLSERVESEHVVYRDEISEFWSTIGNKNDKVVTYDEYLIPFVSDAQQTTFPSLKEFIDIINCCITRKPQELMKLTSLHKYLYDIVKVIFLEGTPQADYYYCGLTYLIPKGTPKTGSDYRPITLVQVEVERRGLLSDNHARSEITGSIQVAINKDKKIERRILQGDSLPPLLFVVCMDPLSRKLNEKYTKVTVQTNAETHSTNHLLFIDDIKLLAEDGQTLEEMTEEVNKFMNNIGLEINREKSATNDPCCEDTATLLERIIVYKYLGIIADSRGIQTSKSFEEVQTKLIARVERLCRTRLNARNLFQAINQPAISLINYHIGVLRLESADFSKLDDAVHAVLVKNKIHLRPGCKERLYLPRKELGRGLHSDEFKSEHMLLQLLDCLEKHKDTSTRRAAILKVENNNKTHLSLIKNFLKIKYGFEEEVTKKKLEEAQLANLYNEIKNRKSHSKLYSARNNELVSVNDSSGWLKKGSVRPRDTAVFCYIQDRNVFWGAEGMCQHCNTSRKTVDHLATRCEKMLGHDYTRRLNEVVRSVHLLFLNKYKFKSSKRIRSYSVQEILDNEYAEIRVDTRIKTDVKIRFETEKLRKYDLLANEEIPYVMTWDGIVTKYHKTYVKRLQIPINVEANILSIPLEKRIETISFDRRRGLESGPNAEQNRGRESLSVVLGAEMHEQSTPPLKQVVNEKDDEPTTNTKEELEGEGEIEMVEMKKCSSENPVATENIFKTIFLNLADTVCPKSKCSE</sequence>
<dbReference type="Pfam" id="PF00078">
    <property type="entry name" value="RVT_1"/>
    <property type="match status" value="1"/>
</dbReference>
<evidence type="ECO:0000313" key="4">
    <source>
        <dbReference type="Proteomes" id="UP000292282"/>
    </source>
</evidence>
<dbReference type="SUPFAM" id="SSF48350">
    <property type="entry name" value="GTPase activation domain, GAP"/>
    <property type="match status" value="1"/>
</dbReference>
<dbReference type="PANTHER" id="PTHR35450:SF2">
    <property type="entry name" value="REVERSE TRANSCRIPTASE DOMAIN-CONTAINING PROTEIN"/>
    <property type="match status" value="1"/>
</dbReference>
<protein>
    <submittedName>
        <fullName evidence="3">RhoGAP domain-containing protein</fullName>
    </submittedName>
</protein>
<evidence type="ECO:0000313" key="3">
    <source>
        <dbReference type="EMBL" id="TBU12675.1"/>
    </source>
</evidence>
<dbReference type="SUPFAM" id="SSF56672">
    <property type="entry name" value="DNA/RNA polymerases"/>
    <property type="match status" value="1"/>
</dbReference>
<evidence type="ECO:0000259" key="2">
    <source>
        <dbReference type="PROSITE" id="PS50238"/>
    </source>
</evidence>
<dbReference type="InterPro" id="IPR043502">
    <property type="entry name" value="DNA/RNA_pol_sf"/>
</dbReference>
<feature type="region of interest" description="Disordered" evidence="1">
    <location>
        <begin position="1329"/>
        <end position="1358"/>
    </location>
</feature>
<dbReference type="InterPro" id="IPR008936">
    <property type="entry name" value="Rho_GTPase_activation_prot"/>
</dbReference>
<name>A0A4Q9LY80_9MICR</name>
<dbReference type="Pfam" id="PF00620">
    <property type="entry name" value="RhoGAP"/>
    <property type="match status" value="1"/>
</dbReference>
<dbReference type="CDD" id="cd00159">
    <property type="entry name" value="RhoGAP"/>
    <property type="match status" value="1"/>
</dbReference>
<reference evidence="3 4" key="1">
    <citation type="submission" date="2017-12" db="EMBL/GenBank/DDBJ databases">
        <authorList>
            <person name="Pombert J.-F."/>
            <person name="Haag K.L."/>
            <person name="Ebert D."/>
        </authorList>
    </citation>
    <scope>NUCLEOTIDE SEQUENCE [LARGE SCALE GENOMIC DNA]</scope>
    <source>
        <strain evidence="3">IL-G-3</strain>
    </source>
</reference>
<dbReference type="InterPro" id="IPR000477">
    <property type="entry name" value="RT_dom"/>
</dbReference>
<dbReference type="STRING" id="1176355.A0A4Q9LY80"/>
<gene>
    <name evidence="3" type="ORF">CWI38_0673p0010</name>
</gene>
<organism evidence="3 4">
    <name type="scientific">Hamiltosporidium tvaerminnensis</name>
    <dbReference type="NCBI Taxonomy" id="1176355"/>
    <lineage>
        <taxon>Eukaryota</taxon>
        <taxon>Fungi</taxon>
        <taxon>Fungi incertae sedis</taxon>
        <taxon>Microsporidia</taxon>
        <taxon>Dubosqiidae</taxon>
        <taxon>Hamiltosporidium</taxon>
    </lineage>
</organism>
<dbReference type="SMART" id="SM00324">
    <property type="entry name" value="RhoGAP"/>
    <property type="match status" value="1"/>
</dbReference>
<accession>A0A4Q9LY80</accession>
<dbReference type="InterPro" id="IPR000198">
    <property type="entry name" value="RhoGAP_dom"/>
</dbReference>
<keyword evidence="4" id="KW-1185">Reference proteome</keyword>
<comment type="caution">
    <text evidence="3">The sequence shown here is derived from an EMBL/GenBank/DDBJ whole genome shotgun (WGS) entry which is preliminary data.</text>
</comment>
<dbReference type="Gene3D" id="1.10.555.10">
    <property type="entry name" value="Rho GTPase activation protein"/>
    <property type="match status" value="1"/>
</dbReference>
<dbReference type="VEuPathDB" id="MicrosporidiaDB:CWI38_0673p0010"/>
<feature type="domain" description="Rho-GAP" evidence="2">
    <location>
        <begin position="182"/>
        <end position="372"/>
    </location>
</feature>
<dbReference type="OrthoDB" id="1751077at2759"/>
<dbReference type="Proteomes" id="UP000292282">
    <property type="component" value="Unassembled WGS sequence"/>
</dbReference>
<dbReference type="PANTHER" id="PTHR35450">
    <property type="entry name" value="REVERSE TRANSCRIPTASE DOMAIN-CONTAINING PROTEIN"/>
    <property type="match status" value="1"/>
</dbReference>
<evidence type="ECO:0000256" key="1">
    <source>
        <dbReference type="SAM" id="MobiDB-lite"/>
    </source>
</evidence>
<proteinExistence type="predicted"/>
<dbReference type="PROSITE" id="PS50238">
    <property type="entry name" value="RHOGAP"/>
    <property type="match status" value="1"/>
</dbReference>